<dbReference type="Gene3D" id="3.30.300.10">
    <property type="match status" value="1"/>
</dbReference>
<dbReference type="NCBIfam" id="NF000848">
    <property type="entry name" value="PRK00074.1"/>
    <property type="match status" value="1"/>
</dbReference>
<evidence type="ECO:0000256" key="6">
    <source>
        <dbReference type="ARBA" id="ARBA00022741"/>
    </source>
</evidence>
<name>A0A4S3KR18_9GAMM</name>
<dbReference type="Gene3D" id="3.40.50.880">
    <property type="match status" value="1"/>
</dbReference>
<gene>
    <name evidence="11" type="primary">guaA</name>
    <name evidence="14" type="ORF">EDC25_11851</name>
</gene>
<dbReference type="HAMAP" id="MF_00344">
    <property type="entry name" value="GMP_synthase"/>
    <property type="match status" value="1"/>
</dbReference>
<dbReference type="PRINTS" id="PR00097">
    <property type="entry name" value="ANTSNTHASEII"/>
</dbReference>
<evidence type="ECO:0000256" key="9">
    <source>
        <dbReference type="ARBA" id="ARBA00022840"/>
    </source>
</evidence>
<dbReference type="FunFam" id="3.30.300.10:FF:000002">
    <property type="entry name" value="GMP synthase [glutamine-hydrolyzing]"/>
    <property type="match status" value="1"/>
</dbReference>
<evidence type="ECO:0000256" key="2">
    <source>
        <dbReference type="ARBA" id="ARBA00005153"/>
    </source>
</evidence>
<dbReference type="CDD" id="cd01997">
    <property type="entry name" value="GMP_synthase_C"/>
    <property type="match status" value="1"/>
</dbReference>
<accession>A0A4S3KR18</accession>
<keyword evidence="15" id="KW-1185">Reference proteome</keyword>
<dbReference type="PRINTS" id="PR00099">
    <property type="entry name" value="CPSGATASE"/>
</dbReference>
<dbReference type="SUPFAM" id="SSF54810">
    <property type="entry name" value="GMP synthetase C-terminal dimerisation domain"/>
    <property type="match status" value="1"/>
</dbReference>
<dbReference type="PROSITE" id="PS51553">
    <property type="entry name" value="GMPS_ATP_PPASE"/>
    <property type="match status" value="1"/>
</dbReference>
<keyword evidence="10 11" id="KW-0315">Glutamine amidotransferase</keyword>
<feature type="active site" description="Nucleophile" evidence="11">
    <location>
        <position position="97"/>
    </location>
</feature>
<keyword evidence="5 11" id="KW-0436">Ligase</keyword>
<dbReference type="PANTHER" id="PTHR11922">
    <property type="entry name" value="GMP SYNTHASE-RELATED"/>
    <property type="match status" value="1"/>
</dbReference>
<reference evidence="14 15" key="1">
    <citation type="submission" date="2019-03" db="EMBL/GenBank/DDBJ databases">
        <title>Genomic Encyclopedia of Type Strains, Phase IV (KMG-IV): sequencing the most valuable type-strain genomes for metagenomic binning, comparative biology and taxonomic classification.</title>
        <authorList>
            <person name="Goeker M."/>
        </authorList>
    </citation>
    <scope>NUCLEOTIDE SEQUENCE [LARGE SCALE GENOMIC DNA]</scope>
    <source>
        <strain evidence="14 15">DSM 21944</strain>
    </source>
</reference>
<evidence type="ECO:0000256" key="4">
    <source>
        <dbReference type="ARBA" id="ARBA00021562"/>
    </source>
</evidence>
<dbReference type="EC" id="6.3.5.2" evidence="3 11"/>
<evidence type="ECO:0000313" key="15">
    <source>
        <dbReference type="Proteomes" id="UP000294599"/>
    </source>
</evidence>
<dbReference type="Proteomes" id="UP000294599">
    <property type="component" value="Unassembled WGS sequence"/>
</dbReference>
<dbReference type="UniPathway" id="UPA00189">
    <property type="reaction ID" value="UER00296"/>
</dbReference>
<organism evidence="14 15">
    <name type="scientific">Pseudofulvimonas gallinarii</name>
    <dbReference type="NCBI Taxonomy" id="634155"/>
    <lineage>
        <taxon>Bacteria</taxon>
        <taxon>Pseudomonadati</taxon>
        <taxon>Pseudomonadota</taxon>
        <taxon>Gammaproteobacteria</taxon>
        <taxon>Lysobacterales</taxon>
        <taxon>Rhodanobacteraceae</taxon>
        <taxon>Pseudofulvimonas</taxon>
    </lineage>
</organism>
<dbReference type="InterPro" id="IPR022955">
    <property type="entry name" value="GMP_synthase"/>
</dbReference>
<dbReference type="SUPFAM" id="SSF52317">
    <property type="entry name" value="Class I glutamine amidotransferase-like"/>
    <property type="match status" value="1"/>
</dbReference>
<dbReference type="Pfam" id="PF00958">
    <property type="entry name" value="GMP_synt_C"/>
    <property type="match status" value="1"/>
</dbReference>
<dbReference type="GO" id="GO:0003921">
    <property type="term" value="F:GMP synthase activity"/>
    <property type="evidence" value="ECO:0007669"/>
    <property type="project" value="InterPro"/>
</dbReference>
<keyword evidence="8 11" id="KW-0658">Purine biosynthesis</keyword>
<comment type="subunit">
    <text evidence="11">Homodimer.</text>
</comment>
<evidence type="ECO:0000256" key="10">
    <source>
        <dbReference type="ARBA" id="ARBA00022962"/>
    </source>
</evidence>
<dbReference type="GO" id="GO:0005524">
    <property type="term" value="F:ATP binding"/>
    <property type="evidence" value="ECO:0007669"/>
    <property type="project" value="UniProtKB-UniRule"/>
</dbReference>
<evidence type="ECO:0000256" key="11">
    <source>
        <dbReference type="HAMAP-Rule" id="MF_00344"/>
    </source>
</evidence>
<dbReference type="GO" id="GO:0005829">
    <property type="term" value="C:cytosol"/>
    <property type="evidence" value="ECO:0007669"/>
    <property type="project" value="TreeGrafter"/>
</dbReference>
<dbReference type="SUPFAM" id="SSF52402">
    <property type="entry name" value="Adenine nucleotide alpha hydrolases-like"/>
    <property type="match status" value="1"/>
</dbReference>
<dbReference type="FunFam" id="3.40.50.620:FF:000001">
    <property type="entry name" value="GMP synthase [glutamine-hydrolyzing]"/>
    <property type="match status" value="1"/>
</dbReference>
<evidence type="ECO:0000256" key="8">
    <source>
        <dbReference type="ARBA" id="ARBA00022755"/>
    </source>
</evidence>
<dbReference type="InterPro" id="IPR029062">
    <property type="entry name" value="Class_I_gatase-like"/>
</dbReference>
<dbReference type="NCBIfam" id="TIGR00884">
    <property type="entry name" value="guaA_Cterm"/>
    <property type="match status" value="1"/>
</dbReference>
<dbReference type="InterPro" id="IPR022310">
    <property type="entry name" value="NAD/GMP_synthase"/>
</dbReference>
<proteinExistence type="inferred from homology"/>
<dbReference type="Pfam" id="PF00117">
    <property type="entry name" value="GATase"/>
    <property type="match status" value="1"/>
</dbReference>
<comment type="caution">
    <text evidence="14">The sequence shown here is derived from an EMBL/GenBank/DDBJ whole genome shotgun (WGS) entry which is preliminary data.</text>
</comment>
<dbReference type="EMBL" id="SMAF01000018">
    <property type="protein sequence ID" value="TCS95362.1"/>
    <property type="molecule type" value="Genomic_DNA"/>
</dbReference>
<evidence type="ECO:0000256" key="5">
    <source>
        <dbReference type="ARBA" id="ARBA00022598"/>
    </source>
</evidence>
<dbReference type="PROSITE" id="PS51273">
    <property type="entry name" value="GATASE_TYPE_1"/>
    <property type="match status" value="1"/>
</dbReference>
<evidence type="ECO:0000259" key="13">
    <source>
        <dbReference type="PROSITE" id="PS51553"/>
    </source>
</evidence>
<evidence type="ECO:0000256" key="1">
    <source>
        <dbReference type="ARBA" id="ARBA00002332"/>
    </source>
</evidence>
<protein>
    <recommendedName>
        <fullName evidence="4 11">GMP synthase [glutamine-hydrolyzing]</fullName>
        <ecNumber evidence="3 11">6.3.5.2</ecNumber>
    </recommendedName>
    <alternativeName>
        <fullName evidence="11">GMP synthetase</fullName>
    </alternativeName>
    <alternativeName>
        <fullName evidence="11">Glutamine amidotransferase</fullName>
    </alternativeName>
</protein>
<keyword evidence="7 11" id="KW-0332">GMP biosynthesis</keyword>
<keyword evidence="9 11" id="KW-0067">ATP-binding</keyword>
<dbReference type="PANTHER" id="PTHR11922:SF2">
    <property type="entry name" value="GMP SYNTHASE [GLUTAMINE-HYDROLYZING]"/>
    <property type="match status" value="1"/>
</dbReference>
<dbReference type="InterPro" id="IPR004739">
    <property type="entry name" value="GMP_synth_GATase"/>
</dbReference>
<evidence type="ECO:0000313" key="14">
    <source>
        <dbReference type="EMBL" id="TCS95362.1"/>
    </source>
</evidence>
<feature type="binding site" evidence="12">
    <location>
        <begin position="243"/>
        <end position="249"/>
    </location>
    <ligand>
        <name>ATP</name>
        <dbReference type="ChEBI" id="CHEBI:30616"/>
    </ligand>
</feature>
<evidence type="ECO:0000256" key="3">
    <source>
        <dbReference type="ARBA" id="ARBA00012746"/>
    </source>
</evidence>
<dbReference type="RefSeq" id="WP_123522805.1">
    <property type="nucleotide sequence ID" value="NZ_JBHLWF010000011.1"/>
</dbReference>
<dbReference type="PRINTS" id="PR00096">
    <property type="entry name" value="GATASE"/>
</dbReference>
<dbReference type="InterPro" id="IPR025777">
    <property type="entry name" value="GMPS_ATP_PPase_dom"/>
</dbReference>
<comment type="pathway">
    <text evidence="2 11">Purine metabolism; GMP biosynthesis; GMP from XMP (L-Gln route): step 1/1.</text>
</comment>
<dbReference type="InterPro" id="IPR001674">
    <property type="entry name" value="GMP_synth_C"/>
</dbReference>
<evidence type="ECO:0000256" key="7">
    <source>
        <dbReference type="ARBA" id="ARBA00022749"/>
    </source>
</evidence>
<evidence type="ECO:0000256" key="12">
    <source>
        <dbReference type="PROSITE-ProRule" id="PRU00886"/>
    </source>
</evidence>
<comment type="catalytic activity">
    <reaction evidence="11">
        <text>XMP + L-glutamine + ATP + H2O = GMP + L-glutamate + AMP + diphosphate + 2 H(+)</text>
        <dbReference type="Rhea" id="RHEA:11680"/>
        <dbReference type="ChEBI" id="CHEBI:15377"/>
        <dbReference type="ChEBI" id="CHEBI:15378"/>
        <dbReference type="ChEBI" id="CHEBI:29985"/>
        <dbReference type="ChEBI" id="CHEBI:30616"/>
        <dbReference type="ChEBI" id="CHEBI:33019"/>
        <dbReference type="ChEBI" id="CHEBI:57464"/>
        <dbReference type="ChEBI" id="CHEBI:58115"/>
        <dbReference type="ChEBI" id="CHEBI:58359"/>
        <dbReference type="ChEBI" id="CHEBI:456215"/>
        <dbReference type="EC" id="6.3.5.2"/>
    </reaction>
</comment>
<comment type="function">
    <text evidence="1 11">Catalyzes the synthesis of GMP from XMP.</text>
</comment>
<dbReference type="CDD" id="cd01742">
    <property type="entry name" value="GATase1_GMP_Synthase"/>
    <property type="match status" value="1"/>
</dbReference>
<feature type="active site" evidence="11">
    <location>
        <position position="191"/>
    </location>
</feature>
<keyword evidence="6 11" id="KW-0547">Nucleotide-binding</keyword>
<dbReference type="FunFam" id="3.40.50.880:FF:000001">
    <property type="entry name" value="GMP synthase [glutamine-hydrolyzing]"/>
    <property type="match status" value="1"/>
</dbReference>
<sequence>MSSTASHAARPSTPDIHQDRILILDFGAQYTQLIARRIREIGVYCEIWAWDHDPAEIARFAPRGIILSGGPESTTLPGAPAAPQEVFDSGVPLLGICYGMQTMAAQLGGATEAADQREFGHAEVQVVAADALLQGLSDHEGDARLDVWMSHGDHVARVPTGFRVSAVTDRIPVAAMADDQRRWYGVQFHPEVTHTKQGLALLRRFVTGICGCRTLWTAANIIDDQIARVRDQVGSDEVILGLSGGVDSSVVAALLHRAIGEQLTCVFVDTGLLRWQEGDQVMAMFAEHMGVKVIRVNAADRYFKALEGVTDPEAKRKIIGGLFVEIFEEESNRLKNAKWLAQGTIYPDVIESAGSKTGKAHVIKSHHNVGGLPEHMKLGLVEPLRELFKDEVRRLGVELGLPREMVYRHPFPGPGLGVRILAEVKREYAELLARADAIFIEELRKSGWYDRTSQAFAVFLPVKSVGVVGDARAYEWVIALRAVETIDFMTAHWAHLPYELLGTVSNRIINELRGVSRVVYDISGKPPATIEWE</sequence>
<feature type="domain" description="GMPS ATP-PPase" evidence="13">
    <location>
        <begin position="216"/>
        <end position="408"/>
    </location>
</feature>
<dbReference type="InterPro" id="IPR017926">
    <property type="entry name" value="GATASE"/>
</dbReference>
<dbReference type="OrthoDB" id="9802219at2"/>
<dbReference type="AlphaFoldDB" id="A0A4S3KR18"/>
<dbReference type="NCBIfam" id="TIGR00888">
    <property type="entry name" value="guaA_Nterm"/>
    <property type="match status" value="1"/>
</dbReference>
<dbReference type="Pfam" id="PF02540">
    <property type="entry name" value="NAD_synthase"/>
    <property type="match status" value="1"/>
</dbReference>
<feature type="active site" evidence="11">
    <location>
        <position position="189"/>
    </location>
</feature>
<dbReference type="Gene3D" id="3.40.50.620">
    <property type="entry name" value="HUPs"/>
    <property type="match status" value="1"/>
</dbReference>
<dbReference type="InterPro" id="IPR014729">
    <property type="entry name" value="Rossmann-like_a/b/a_fold"/>
</dbReference>